<gene>
    <name evidence="2" type="ORF">KAM621c_24280</name>
</gene>
<dbReference type="EMBL" id="AP026382">
    <property type="protein sequence ID" value="BDN97323.1"/>
    <property type="molecule type" value="Genomic_DNA"/>
</dbReference>
<name>A0AAD1L1Y0_CITBR</name>
<accession>A0AAD1L1Y0</accession>
<evidence type="ECO:0000313" key="2">
    <source>
        <dbReference type="EMBL" id="BDN97323.1"/>
    </source>
</evidence>
<evidence type="ECO:0000256" key="1">
    <source>
        <dbReference type="SAM" id="MobiDB-lite"/>
    </source>
</evidence>
<protein>
    <recommendedName>
        <fullName evidence="4">Phage baseplate protein</fullName>
    </recommendedName>
</protein>
<dbReference type="Proteomes" id="UP001058317">
    <property type="component" value="Chromosome"/>
</dbReference>
<dbReference type="InterPro" id="IPR037026">
    <property type="entry name" value="Vgr_OB-fold_dom_sf"/>
</dbReference>
<sequence>MRPASQITAIVEQALNSALFALEATIVSVANGRATVKPSPRRVFGDNENLVSYPAVENVRLVSLVWDGGKSGVSGLVQPGDSCLLVALSHGDGDEPDHKTISSAVAFCGFSDGAEHQMPDSAGLRVFSGSAFIEWDDGSIKGDTGKGATFEFSDDKATVNAPGGITMTAPMTTIEGDLTISGSISQGAGGGGDATFNGNVTVTGDSTAADHISGGISGKTHTHKDDGRGEPQ</sequence>
<dbReference type="Gene3D" id="2.40.50.230">
    <property type="entry name" value="Gp5 N-terminal domain"/>
    <property type="match status" value="1"/>
</dbReference>
<dbReference type="AlphaFoldDB" id="A0AAD1L1Y0"/>
<dbReference type="RefSeq" id="WP_326978182.1">
    <property type="nucleotide sequence ID" value="NZ_AP026382.1"/>
</dbReference>
<feature type="compositionally biased region" description="Basic and acidic residues" evidence="1">
    <location>
        <begin position="223"/>
        <end position="232"/>
    </location>
</feature>
<evidence type="ECO:0000313" key="3">
    <source>
        <dbReference type="Proteomes" id="UP001058317"/>
    </source>
</evidence>
<reference evidence="2" key="1">
    <citation type="submission" date="2022-07" db="EMBL/GenBank/DDBJ databases">
        <title>Complete genome sequence of carbapenem-resistant Citrobacter spp. in Japan.</title>
        <authorList>
            <person name="Maehana S."/>
            <person name="Suzuki M."/>
            <person name="Kitasato H."/>
        </authorList>
    </citation>
    <scope>NUCLEOTIDE SEQUENCE</scope>
    <source>
        <strain evidence="2">KAM621</strain>
    </source>
</reference>
<evidence type="ECO:0008006" key="4">
    <source>
        <dbReference type="Google" id="ProtNLM"/>
    </source>
</evidence>
<feature type="region of interest" description="Disordered" evidence="1">
    <location>
        <begin position="207"/>
        <end position="232"/>
    </location>
</feature>
<organism evidence="2 3">
    <name type="scientific">Citrobacter braakii</name>
    <dbReference type="NCBI Taxonomy" id="57706"/>
    <lineage>
        <taxon>Bacteria</taxon>
        <taxon>Pseudomonadati</taxon>
        <taxon>Pseudomonadota</taxon>
        <taxon>Gammaproteobacteria</taxon>
        <taxon>Enterobacterales</taxon>
        <taxon>Enterobacteriaceae</taxon>
        <taxon>Citrobacter</taxon>
        <taxon>Citrobacter freundii complex</taxon>
    </lineage>
</organism>
<proteinExistence type="predicted"/>